<feature type="compositionally biased region" description="Basic residues" evidence="1">
    <location>
        <begin position="187"/>
        <end position="196"/>
    </location>
</feature>
<dbReference type="EMBL" id="CM032183">
    <property type="protein sequence ID" value="KAG7096168.1"/>
    <property type="molecule type" value="Genomic_DNA"/>
</dbReference>
<dbReference type="OrthoDB" id="2634326at2759"/>
<protein>
    <submittedName>
        <fullName evidence="2">Uncharacterized protein</fullName>
    </submittedName>
</protein>
<dbReference type="KEGG" id="more:E1B28_006841"/>
<dbReference type="Proteomes" id="UP001049176">
    <property type="component" value="Chromosome 3"/>
</dbReference>
<evidence type="ECO:0000313" key="2">
    <source>
        <dbReference type="EMBL" id="KAG7096168.1"/>
    </source>
</evidence>
<comment type="caution">
    <text evidence="2">The sequence shown here is derived from an EMBL/GenBank/DDBJ whole genome shotgun (WGS) entry which is preliminary data.</text>
</comment>
<keyword evidence="3" id="KW-1185">Reference proteome</keyword>
<feature type="region of interest" description="Disordered" evidence="1">
    <location>
        <begin position="183"/>
        <end position="206"/>
    </location>
</feature>
<proteinExistence type="predicted"/>
<name>A0A9P7UX06_9AGAR</name>
<sequence>MPMRDLWRGLSEVRRGWSYSVALLDYTQIFYSRSMQTHMGGGGGEPVENRMGAFVWNDSDAMKLFNANLPVFYIQPYRAFDRQVIQSAVSLSLPQICMVVASPPYPILLSNCQAGSNEKFAAIRAATISCFDVQSPFENMHLPGAYASSFSLSTFHKQIRSPSVSVPSTSSLAGVVQMSSSSTHARPYTKSHKALQAKKQSGGGSSGTSSIAAAQFWCLNTPFTDLPTQSQPSHFEDLAIQSPLLPPLLPSCRGINTTINA</sequence>
<reference evidence="2" key="1">
    <citation type="journal article" date="2021" name="Genome Biol. Evol.">
        <title>The assembled and annotated genome of the fairy-ring fungus Marasmius oreades.</title>
        <authorList>
            <person name="Hiltunen M."/>
            <person name="Ament-Velasquez S.L."/>
            <person name="Johannesson H."/>
        </authorList>
    </citation>
    <scope>NUCLEOTIDE SEQUENCE</scope>
    <source>
        <strain evidence="2">03SP1</strain>
    </source>
</reference>
<evidence type="ECO:0000313" key="3">
    <source>
        <dbReference type="Proteomes" id="UP001049176"/>
    </source>
</evidence>
<organism evidence="2 3">
    <name type="scientific">Marasmius oreades</name>
    <name type="common">fairy-ring Marasmius</name>
    <dbReference type="NCBI Taxonomy" id="181124"/>
    <lineage>
        <taxon>Eukaryota</taxon>
        <taxon>Fungi</taxon>
        <taxon>Dikarya</taxon>
        <taxon>Basidiomycota</taxon>
        <taxon>Agaricomycotina</taxon>
        <taxon>Agaricomycetes</taxon>
        <taxon>Agaricomycetidae</taxon>
        <taxon>Agaricales</taxon>
        <taxon>Marasmiineae</taxon>
        <taxon>Marasmiaceae</taxon>
        <taxon>Marasmius</taxon>
    </lineage>
</organism>
<gene>
    <name evidence="2" type="ORF">E1B28_006841</name>
</gene>
<evidence type="ECO:0000256" key="1">
    <source>
        <dbReference type="SAM" id="MobiDB-lite"/>
    </source>
</evidence>
<dbReference type="AlphaFoldDB" id="A0A9P7UX06"/>
<dbReference type="GeneID" id="66075917"/>
<dbReference type="RefSeq" id="XP_043012638.1">
    <property type="nucleotide sequence ID" value="XM_043151542.1"/>
</dbReference>
<accession>A0A9P7UX06</accession>